<protein>
    <submittedName>
        <fullName evidence="6">Rieske 2Fe-2S domain-containing protein</fullName>
    </submittedName>
</protein>
<feature type="domain" description="Rieske" evidence="5">
    <location>
        <begin position="6"/>
        <end position="100"/>
    </location>
</feature>
<dbReference type="InterPro" id="IPR036922">
    <property type="entry name" value="Rieske_2Fe-2S_sf"/>
</dbReference>
<dbReference type="GO" id="GO:0046872">
    <property type="term" value="F:metal ion binding"/>
    <property type="evidence" value="ECO:0007669"/>
    <property type="project" value="UniProtKB-KW"/>
</dbReference>
<evidence type="ECO:0000256" key="3">
    <source>
        <dbReference type="ARBA" id="ARBA00023004"/>
    </source>
</evidence>
<evidence type="ECO:0000256" key="4">
    <source>
        <dbReference type="ARBA" id="ARBA00023014"/>
    </source>
</evidence>
<evidence type="ECO:0000256" key="1">
    <source>
        <dbReference type="ARBA" id="ARBA00022714"/>
    </source>
</evidence>
<keyword evidence="3" id="KW-0408">Iron</keyword>
<keyword evidence="1" id="KW-0001">2Fe-2S</keyword>
<organism evidence="6 7">
    <name type="scientific">Nitrospira tepida</name>
    <dbReference type="NCBI Taxonomy" id="2973512"/>
    <lineage>
        <taxon>Bacteria</taxon>
        <taxon>Pseudomonadati</taxon>
        <taxon>Nitrospirota</taxon>
        <taxon>Nitrospiria</taxon>
        <taxon>Nitrospirales</taxon>
        <taxon>Nitrospiraceae</taxon>
        <taxon>Nitrospira</taxon>
    </lineage>
</organism>
<dbReference type="EMBL" id="OX365700">
    <property type="protein sequence ID" value="CAI4032213.1"/>
    <property type="molecule type" value="Genomic_DNA"/>
</dbReference>
<evidence type="ECO:0000259" key="5">
    <source>
        <dbReference type="PROSITE" id="PS51296"/>
    </source>
</evidence>
<dbReference type="PANTHER" id="PTHR21496:SF23">
    <property type="entry name" value="3-PHENYLPROPIONATE_CINNAMIC ACID DIOXYGENASE FERREDOXIN SUBUNIT"/>
    <property type="match status" value="1"/>
</dbReference>
<sequence length="109" mass="12091">MKAKRFPLVRLEELPPGTCRSVETEAGWVALYNVEGRIYATDDVCPHAGGPLGEGQMKGDCVVCPWHGWRFNVKTGQRVDNPDFRVDCFDVTVEDGLIMAEIPLDRPGS</sequence>
<reference evidence="6" key="1">
    <citation type="submission" date="2022-10" db="EMBL/GenBank/DDBJ databases">
        <authorList>
            <person name="Koch H."/>
        </authorList>
    </citation>
    <scope>NUCLEOTIDE SEQUENCE</scope>
    <source>
        <strain evidence="6">DNF</strain>
    </source>
</reference>
<dbReference type="KEGG" id="nti:DNFV4_02641"/>
<keyword evidence="7" id="KW-1185">Reference proteome</keyword>
<dbReference type="RefSeq" id="WP_289268954.1">
    <property type="nucleotide sequence ID" value="NZ_OX365700.1"/>
</dbReference>
<accession>A0AA86MZZ5</accession>
<dbReference type="AlphaFoldDB" id="A0AA86MZZ5"/>
<proteinExistence type="predicted"/>
<dbReference type="InterPro" id="IPR017941">
    <property type="entry name" value="Rieske_2Fe-2S"/>
</dbReference>
<gene>
    <name evidence="6" type="ORF">DNFV4_02641</name>
</gene>
<evidence type="ECO:0000313" key="7">
    <source>
        <dbReference type="Proteomes" id="UP001179121"/>
    </source>
</evidence>
<name>A0AA86MZZ5_9BACT</name>
<dbReference type="SUPFAM" id="SSF50022">
    <property type="entry name" value="ISP domain"/>
    <property type="match status" value="1"/>
</dbReference>
<evidence type="ECO:0000256" key="2">
    <source>
        <dbReference type="ARBA" id="ARBA00022723"/>
    </source>
</evidence>
<keyword evidence="4" id="KW-0411">Iron-sulfur</keyword>
<dbReference type="PROSITE" id="PS51296">
    <property type="entry name" value="RIESKE"/>
    <property type="match status" value="1"/>
</dbReference>
<dbReference type="GO" id="GO:0051537">
    <property type="term" value="F:2 iron, 2 sulfur cluster binding"/>
    <property type="evidence" value="ECO:0007669"/>
    <property type="project" value="UniProtKB-KW"/>
</dbReference>
<dbReference type="Proteomes" id="UP001179121">
    <property type="component" value="Chromosome"/>
</dbReference>
<dbReference type="Gene3D" id="2.102.10.10">
    <property type="entry name" value="Rieske [2Fe-2S] iron-sulphur domain"/>
    <property type="match status" value="1"/>
</dbReference>
<keyword evidence="2" id="KW-0479">Metal-binding</keyword>
<dbReference type="Pfam" id="PF00355">
    <property type="entry name" value="Rieske"/>
    <property type="match status" value="1"/>
</dbReference>
<evidence type="ECO:0000313" key="6">
    <source>
        <dbReference type="EMBL" id="CAI4032213.1"/>
    </source>
</evidence>
<dbReference type="PANTHER" id="PTHR21496">
    <property type="entry name" value="FERREDOXIN-RELATED"/>
    <property type="match status" value="1"/>
</dbReference>